<dbReference type="AlphaFoldDB" id="A0A974H6Y0"/>
<accession>A0A974H6Y0</accession>
<organism evidence="1 2">
    <name type="scientific">Xenopus laevis</name>
    <name type="common">African clawed frog</name>
    <dbReference type="NCBI Taxonomy" id="8355"/>
    <lineage>
        <taxon>Eukaryota</taxon>
        <taxon>Metazoa</taxon>
        <taxon>Chordata</taxon>
        <taxon>Craniata</taxon>
        <taxon>Vertebrata</taxon>
        <taxon>Euteleostomi</taxon>
        <taxon>Amphibia</taxon>
        <taxon>Batrachia</taxon>
        <taxon>Anura</taxon>
        <taxon>Pipoidea</taxon>
        <taxon>Pipidae</taxon>
        <taxon>Xenopodinae</taxon>
        <taxon>Xenopus</taxon>
        <taxon>Xenopus</taxon>
    </lineage>
</organism>
<evidence type="ECO:0000313" key="1">
    <source>
        <dbReference type="EMBL" id="OCT67189.1"/>
    </source>
</evidence>
<dbReference type="Proteomes" id="UP000694892">
    <property type="component" value="Chromosome 8L"/>
</dbReference>
<proteinExistence type="predicted"/>
<protein>
    <submittedName>
        <fullName evidence="1">Uncharacterized protein</fullName>
    </submittedName>
</protein>
<evidence type="ECO:0000313" key="2">
    <source>
        <dbReference type="Proteomes" id="UP000694892"/>
    </source>
</evidence>
<dbReference type="EMBL" id="CM004480">
    <property type="protein sequence ID" value="OCT67189.1"/>
    <property type="molecule type" value="Genomic_DNA"/>
</dbReference>
<name>A0A974H6Y0_XENLA</name>
<gene>
    <name evidence="1" type="ORF">XELAEV_18038471mg</name>
</gene>
<reference evidence="2" key="1">
    <citation type="journal article" date="2016" name="Nature">
        <title>Genome evolution in the allotetraploid frog Xenopus laevis.</title>
        <authorList>
            <person name="Session A.M."/>
            <person name="Uno Y."/>
            <person name="Kwon T."/>
            <person name="Chapman J.A."/>
            <person name="Toyoda A."/>
            <person name="Takahashi S."/>
            <person name="Fukui A."/>
            <person name="Hikosaka A."/>
            <person name="Suzuki A."/>
            <person name="Kondo M."/>
            <person name="van Heeringen S.J."/>
            <person name="Quigley I."/>
            <person name="Heinz S."/>
            <person name="Ogino H."/>
            <person name="Ochi H."/>
            <person name="Hellsten U."/>
            <person name="Lyons J.B."/>
            <person name="Simakov O."/>
            <person name="Putnam N."/>
            <person name="Stites J."/>
            <person name="Kuroki Y."/>
            <person name="Tanaka T."/>
            <person name="Michiue T."/>
            <person name="Watanabe M."/>
            <person name="Bogdanovic O."/>
            <person name="Lister R."/>
            <person name="Georgiou G."/>
            <person name="Paranjpe S.S."/>
            <person name="van Kruijsbergen I."/>
            <person name="Shu S."/>
            <person name="Carlson J."/>
            <person name="Kinoshita T."/>
            <person name="Ohta Y."/>
            <person name="Mawaribuchi S."/>
            <person name="Jenkins J."/>
            <person name="Grimwood J."/>
            <person name="Schmutz J."/>
            <person name="Mitros T."/>
            <person name="Mozaffari S.V."/>
            <person name="Suzuki Y."/>
            <person name="Haramoto Y."/>
            <person name="Yamamoto T.S."/>
            <person name="Takagi C."/>
            <person name="Heald R."/>
            <person name="Miller K."/>
            <person name="Haudenschild C."/>
            <person name="Kitzman J."/>
            <person name="Nakayama T."/>
            <person name="Izutsu Y."/>
            <person name="Robert J."/>
            <person name="Fortriede J."/>
            <person name="Burns K."/>
            <person name="Lotay V."/>
            <person name="Karimi K."/>
            <person name="Yasuoka Y."/>
            <person name="Dichmann D.S."/>
            <person name="Flajnik M.F."/>
            <person name="Houston D.W."/>
            <person name="Shendure J."/>
            <person name="DuPasquier L."/>
            <person name="Vize P.D."/>
            <person name="Zorn A.M."/>
            <person name="Ito M."/>
            <person name="Marcotte E.M."/>
            <person name="Wallingford J.B."/>
            <person name="Ito Y."/>
            <person name="Asashima M."/>
            <person name="Ueno N."/>
            <person name="Matsuda Y."/>
            <person name="Veenstra G.J."/>
            <person name="Fujiyama A."/>
            <person name="Harland R.M."/>
            <person name="Taira M."/>
            <person name="Rokhsar D.S."/>
        </authorList>
    </citation>
    <scope>NUCLEOTIDE SEQUENCE [LARGE SCALE GENOMIC DNA]</scope>
    <source>
        <strain evidence="2">J</strain>
    </source>
</reference>
<sequence>MVWNNKHYFKNVDGPLADKLFYVKCPNKCLQKFLERNRYSPCTKGGNGKYKAQHYLINVSLVRISRYICHKYARQLSQKASLKG</sequence>